<sequence length="238" mass="27606">MMYSISSFLQRDHTMLTILNLFGRSPFALLESHMGKVASCVYLLKDLFQAIKDRDYQAVEQIAERTCEFEHQADIAKNDIRNHLPKSLFLPIDRGNLLQILTIQDSIADKAEDIAVLATLKEITFLAPLENHFQEFLDKNLETFEGARHIIQELHELLESSFGGIEAEKVRRMVDEVSFKEHEADLIQRKLLKGLFQMDQEISYGTFYLWQRIFYSLGEIANLSENLAHRVRTTLELK</sequence>
<name>A0A0C1EC72_9BACT</name>
<dbReference type="Pfam" id="PF01865">
    <property type="entry name" value="PhoU_div"/>
    <property type="match status" value="1"/>
</dbReference>
<organism evidence="2 3">
    <name type="scientific">Parachlamydia acanthamoebae</name>
    <dbReference type="NCBI Taxonomy" id="83552"/>
    <lineage>
        <taxon>Bacteria</taxon>
        <taxon>Pseudomonadati</taxon>
        <taxon>Chlamydiota</taxon>
        <taxon>Chlamydiia</taxon>
        <taxon>Parachlamydiales</taxon>
        <taxon>Parachlamydiaceae</taxon>
        <taxon>Parachlamydia</taxon>
    </lineage>
</organism>
<dbReference type="PANTHER" id="PTHR36536">
    <property type="entry name" value="UPF0111 PROTEIN HI_1603"/>
    <property type="match status" value="1"/>
</dbReference>
<dbReference type="AlphaFoldDB" id="A0A0C1EC72"/>
<evidence type="ECO:0000313" key="3">
    <source>
        <dbReference type="Proteomes" id="UP000031307"/>
    </source>
</evidence>
<dbReference type="EMBL" id="JSAM01000010">
    <property type="protein sequence ID" value="KIA78677.1"/>
    <property type="molecule type" value="Genomic_DNA"/>
</dbReference>
<evidence type="ECO:0000313" key="2">
    <source>
        <dbReference type="EMBL" id="KIA78677.1"/>
    </source>
</evidence>
<proteinExistence type="inferred from homology"/>
<dbReference type="PANTHER" id="PTHR36536:SF3">
    <property type="entry name" value="UPF0111 PROTEIN HI_1603"/>
    <property type="match status" value="1"/>
</dbReference>
<reference evidence="2 3" key="1">
    <citation type="journal article" date="2014" name="Mol. Biol. Evol.">
        <title>Massive expansion of Ubiquitination-related gene families within the Chlamydiae.</title>
        <authorList>
            <person name="Domman D."/>
            <person name="Collingro A."/>
            <person name="Lagkouvardos I."/>
            <person name="Gehre L."/>
            <person name="Weinmaier T."/>
            <person name="Rattei T."/>
            <person name="Subtil A."/>
            <person name="Horn M."/>
        </authorList>
    </citation>
    <scope>NUCLEOTIDE SEQUENCE [LARGE SCALE GENOMIC DNA]</scope>
    <source>
        <strain evidence="2 3">OEW1</strain>
    </source>
</reference>
<dbReference type="NCBIfam" id="TIGR00153">
    <property type="entry name" value="TIGR00153 family protein"/>
    <property type="match status" value="1"/>
</dbReference>
<dbReference type="InterPro" id="IPR002727">
    <property type="entry name" value="DUF47"/>
</dbReference>
<comment type="caution">
    <text evidence="2">The sequence shown here is derived from an EMBL/GenBank/DDBJ whole genome shotgun (WGS) entry which is preliminary data.</text>
</comment>
<dbReference type="Gene3D" id="1.20.58.220">
    <property type="entry name" value="Phosphate transport system protein phou homolog 2, domain 2"/>
    <property type="match status" value="1"/>
</dbReference>
<protein>
    <submittedName>
        <fullName evidence="2">UPF0111 protein</fullName>
    </submittedName>
</protein>
<comment type="similarity">
    <text evidence="1">Belongs to the UPF0111 family.</text>
</comment>
<dbReference type="PATRIC" id="fig|83552.4.peg.111"/>
<dbReference type="Proteomes" id="UP000031307">
    <property type="component" value="Unassembled WGS sequence"/>
</dbReference>
<dbReference type="InterPro" id="IPR018445">
    <property type="entry name" value="Put_Phosphate_transp_reg"/>
</dbReference>
<evidence type="ECO:0000256" key="1">
    <source>
        <dbReference type="ARBA" id="ARBA00008591"/>
    </source>
</evidence>
<dbReference type="InterPro" id="IPR038078">
    <property type="entry name" value="PhoU-like_sf"/>
</dbReference>
<dbReference type="SUPFAM" id="SSF109755">
    <property type="entry name" value="PhoU-like"/>
    <property type="match status" value="1"/>
</dbReference>
<gene>
    <name evidence="2" type="ORF">DB43_DP00340</name>
</gene>
<accession>A0A0C1EC72</accession>